<dbReference type="AlphaFoldDB" id="A0A1B8B2C8"/>
<accession>A0A1B8B2C8</accession>
<proteinExistence type="predicted"/>
<reference evidence="1 2" key="1">
    <citation type="submission" date="2016-06" db="EMBL/GenBank/DDBJ databases">
        <title>Living apart together: crosstalk between the core and supernumerary genomes in a fungal plant pathogen.</title>
        <authorList>
            <person name="Vanheule A."/>
            <person name="Audenaert K."/>
            <person name="Warris S."/>
            <person name="Van De Geest H."/>
            <person name="Schijlen E."/>
            <person name="Hofte M."/>
            <person name="De Saeger S."/>
            <person name="Haesaert G."/>
            <person name="Waalwijk C."/>
            <person name="Van Der Lee T."/>
        </authorList>
    </citation>
    <scope>NUCLEOTIDE SEQUENCE [LARGE SCALE GENOMIC DNA]</scope>
    <source>
        <strain evidence="1 2">2516</strain>
    </source>
</reference>
<name>A0A1B8B2C8_FUSPO</name>
<organism evidence="1 2">
    <name type="scientific">Fusarium poae</name>
    <dbReference type="NCBI Taxonomy" id="36050"/>
    <lineage>
        <taxon>Eukaryota</taxon>
        <taxon>Fungi</taxon>
        <taxon>Dikarya</taxon>
        <taxon>Ascomycota</taxon>
        <taxon>Pezizomycotina</taxon>
        <taxon>Sordariomycetes</taxon>
        <taxon>Hypocreomycetidae</taxon>
        <taxon>Hypocreales</taxon>
        <taxon>Nectriaceae</taxon>
        <taxon>Fusarium</taxon>
    </lineage>
</organism>
<keyword evidence="2" id="KW-1185">Reference proteome</keyword>
<comment type="caution">
    <text evidence="1">The sequence shown here is derived from an EMBL/GenBank/DDBJ whole genome shotgun (WGS) entry which is preliminary data.</text>
</comment>
<dbReference type="Proteomes" id="UP000091967">
    <property type="component" value="Unassembled WGS sequence"/>
</dbReference>
<evidence type="ECO:0000313" key="2">
    <source>
        <dbReference type="Proteomes" id="UP000091967"/>
    </source>
</evidence>
<sequence length="259" mass="29819">MDDPTLVPVRSEPSNQQCQKNVIFHEAALVPGNITHMKRALFDELPDAEMRKFRERLKLENDGIRCGFILSPVSKVLVSASSPDTTLHFGTNYQENGVDQYYMLMYLLLATLMIPPEMIRIVEALLRKHDRDPMPLNTAIATVIIFADLQQKHPIVESFVNSKSRGQWTSKFKSVTMTQSVIYFPHLLRSHENGKYTRYTHPLRWAYQQYHRDSTNNHDFALGDQDAQLPQDQLLELATHIKGRIVGSILFPNLCQLRD</sequence>
<dbReference type="OrthoDB" id="10462008at2759"/>
<gene>
    <name evidence="1" type="ORF">FPOA_00820</name>
</gene>
<protein>
    <submittedName>
        <fullName evidence="1">Uncharacterized protein</fullName>
    </submittedName>
</protein>
<evidence type="ECO:0000313" key="1">
    <source>
        <dbReference type="EMBL" id="OBS26877.1"/>
    </source>
</evidence>
<dbReference type="EMBL" id="LYXU01000001">
    <property type="protein sequence ID" value="OBS26877.1"/>
    <property type="molecule type" value="Genomic_DNA"/>
</dbReference>